<keyword evidence="2" id="KW-1185">Reference proteome</keyword>
<comment type="caution">
    <text evidence="1">The sequence shown here is derived from an EMBL/GenBank/DDBJ whole genome shotgun (WGS) entry which is preliminary data.</text>
</comment>
<dbReference type="SUPFAM" id="SSF56112">
    <property type="entry name" value="Protein kinase-like (PK-like)"/>
    <property type="match status" value="1"/>
</dbReference>
<dbReference type="PANTHER" id="PTHR32278:SF149">
    <property type="entry name" value="PHLOEM PROTEIN"/>
    <property type="match status" value="1"/>
</dbReference>
<dbReference type="InterPro" id="IPR025886">
    <property type="entry name" value="PP2-like"/>
</dbReference>
<dbReference type="AlphaFoldDB" id="A0A5N6P136"/>
<dbReference type="PANTHER" id="PTHR32278">
    <property type="entry name" value="F-BOX DOMAIN-CONTAINING PROTEIN"/>
    <property type="match status" value="1"/>
</dbReference>
<evidence type="ECO:0000313" key="2">
    <source>
        <dbReference type="Proteomes" id="UP000326396"/>
    </source>
</evidence>
<reference evidence="1 2" key="1">
    <citation type="submission" date="2019-05" db="EMBL/GenBank/DDBJ databases">
        <title>Mikania micrantha, genome provides insights into the molecular mechanism of rapid growth.</title>
        <authorList>
            <person name="Liu B."/>
        </authorList>
    </citation>
    <scope>NUCLEOTIDE SEQUENCE [LARGE SCALE GENOMIC DNA]</scope>
    <source>
        <strain evidence="1">NLD-2019</strain>
        <tissue evidence="1">Leaf</tissue>
    </source>
</reference>
<sequence>MGSIHDHITDDNAYGSLSCVSKYDIKRGYLSKESDIYSLGVVIKEMFWGIPARPDHFRRYGYQDAFEGIKEHIDPKTFKTFADIAGRCLYDRAFIRPDATRVITKLEKALEFQEDYEKWEPRLPVDYQKIISMSKTPELYQSIKMRRDLYNMFLKGILLQDGKLFSIGTNGERNEMISARKFSYRNRRSHKWRSADGSRFPKVAEITDISNLKIQIKMKKQFISPSVNHKVYLIFRVCGPRKSQAKRMYVNLKYKTGNETLHAYFATWREDGWMMIELFQSLNHKEDTDFEVLLESFSRCYCGSSSIYIEGIEFQAIDNVNHEETKEFKEVQNVYLNTEKNQHIEEQEMMLSAKKVVYTSSDMMNPDRLIFDGRISQRHQVYHDSIILRGAIEFLRHHVFGIRCKIQRQMLSANTKNVCYLVFKLSEKCPGLHGPVIARDLFHQKETRILYFRSPNPSNIHDSDSIPEKREDGWLEVILWIFNSDYELKSDHLFVNLKLVTYEGTMSGLIVRGIEFPSHPTIPAFKGEVHEYWNIHMKPTIQSRDMWDLLQTLPNKHRICHLTQVKLMGSLQSQNERLMNYRIHDVNYGSKHDEQALQSLTLYWVEEGQLVGRINLSEALYLSEEDNLQDLDLSLKVWTVLWKPKNDLKKVDLRKLYLQEMVSIVHSHRKKNPFPKISILNQVWKHHYRQQLGLISQSRIFSISFKGLTCSLQDIIQACKYGKHRIIFGNFQ</sequence>
<accession>A0A5N6P136</accession>
<dbReference type="OrthoDB" id="1681189at2759"/>
<dbReference type="Proteomes" id="UP000326396">
    <property type="component" value="Linkage Group LG15"/>
</dbReference>
<gene>
    <name evidence="1" type="ORF">E3N88_14330</name>
</gene>
<dbReference type="EMBL" id="SZYD01000007">
    <property type="protein sequence ID" value="KAD5802970.1"/>
    <property type="molecule type" value="Genomic_DNA"/>
</dbReference>
<evidence type="ECO:0000313" key="1">
    <source>
        <dbReference type="EMBL" id="KAD5802970.1"/>
    </source>
</evidence>
<name>A0A5N6P136_9ASTR</name>
<dbReference type="Gene3D" id="1.10.510.10">
    <property type="entry name" value="Transferase(Phosphotransferase) domain 1"/>
    <property type="match status" value="1"/>
</dbReference>
<protein>
    <recommendedName>
        <fullName evidence="3">Protein kinase domain-containing protein</fullName>
    </recommendedName>
</protein>
<organism evidence="1 2">
    <name type="scientific">Mikania micrantha</name>
    <name type="common">bitter vine</name>
    <dbReference type="NCBI Taxonomy" id="192012"/>
    <lineage>
        <taxon>Eukaryota</taxon>
        <taxon>Viridiplantae</taxon>
        <taxon>Streptophyta</taxon>
        <taxon>Embryophyta</taxon>
        <taxon>Tracheophyta</taxon>
        <taxon>Spermatophyta</taxon>
        <taxon>Magnoliopsida</taxon>
        <taxon>eudicotyledons</taxon>
        <taxon>Gunneridae</taxon>
        <taxon>Pentapetalae</taxon>
        <taxon>asterids</taxon>
        <taxon>campanulids</taxon>
        <taxon>Asterales</taxon>
        <taxon>Asteraceae</taxon>
        <taxon>Asteroideae</taxon>
        <taxon>Heliantheae alliance</taxon>
        <taxon>Eupatorieae</taxon>
        <taxon>Mikania</taxon>
    </lineage>
</organism>
<dbReference type="InterPro" id="IPR011009">
    <property type="entry name" value="Kinase-like_dom_sf"/>
</dbReference>
<proteinExistence type="predicted"/>
<dbReference type="Pfam" id="PF14299">
    <property type="entry name" value="PP2"/>
    <property type="match status" value="2"/>
</dbReference>
<evidence type="ECO:0008006" key="3">
    <source>
        <dbReference type="Google" id="ProtNLM"/>
    </source>
</evidence>